<dbReference type="InterPro" id="IPR025641">
    <property type="entry name" value="DUF4340"/>
</dbReference>
<proteinExistence type="predicted"/>
<name>A0A956NDW0_UNCEI</name>
<reference evidence="3" key="1">
    <citation type="submission" date="2020-04" db="EMBL/GenBank/DDBJ databases">
        <authorList>
            <person name="Zhang T."/>
        </authorList>
    </citation>
    <scope>NUCLEOTIDE SEQUENCE</scope>
    <source>
        <strain evidence="3">HKST-UBA02</strain>
    </source>
</reference>
<evidence type="ECO:0000259" key="2">
    <source>
        <dbReference type="Pfam" id="PF14238"/>
    </source>
</evidence>
<dbReference type="Proteomes" id="UP000739538">
    <property type="component" value="Unassembled WGS sequence"/>
</dbReference>
<dbReference type="AlphaFoldDB" id="A0A956NDW0"/>
<sequence length="469" mass="52207">MRFDLRVVLMLVLVGLSIWFWRLRSREPEALDLTSFAAPSEIMHADRIIYGTDTDSVVVVKGTDRYLIVDPIQDEADPTRILQTLQAASRLKPTRGIEATDLATYGLAPPRHRLTAELESGERWSIALGDTVPIGGQVYAIVEPLGASRAGSAQSGANSEGGSSDQERDEVTVLLLREFGAKRDFYPPLEELRDPLPLALPSPIVDSVDVVTRETRLRAVRESRSYWRAVDPPGLELDPLLMNRALQQLRTPSIREFLPADADPADYGISPPRARWIVYQDAFVETVTVGSPNADGTGVYVKPAGRSGIGEITSSRFRELVDGWPGLASLKLSRLDPKTIERVEFLGTEVAYARTDSGWVRIPEMVRVRREGALVQDLENLSALQWTSYPMDRESPERRADVVRLRLVPDATAVMLPDSSAIATPEIVTMAAYPDSGVALARSDRKDLWGHIPDTNYRVWRYRRDHSDL</sequence>
<feature type="region of interest" description="Disordered" evidence="1">
    <location>
        <begin position="150"/>
        <end position="169"/>
    </location>
</feature>
<comment type="caution">
    <text evidence="3">The sequence shown here is derived from an EMBL/GenBank/DDBJ whole genome shotgun (WGS) entry which is preliminary data.</text>
</comment>
<protein>
    <submittedName>
        <fullName evidence="3">DUF4340 domain-containing protein</fullName>
    </submittedName>
</protein>
<feature type="domain" description="DUF4340" evidence="2">
    <location>
        <begin position="227"/>
        <end position="387"/>
    </location>
</feature>
<accession>A0A956NDW0</accession>
<reference evidence="3" key="2">
    <citation type="journal article" date="2021" name="Microbiome">
        <title>Successional dynamics and alternative stable states in a saline activated sludge microbial community over 9 years.</title>
        <authorList>
            <person name="Wang Y."/>
            <person name="Ye J."/>
            <person name="Ju F."/>
            <person name="Liu L."/>
            <person name="Boyd J.A."/>
            <person name="Deng Y."/>
            <person name="Parks D.H."/>
            <person name="Jiang X."/>
            <person name="Yin X."/>
            <person name="Woodcroft B.J."/>
            <person name="Tyson G.W."/>
            <person name="Hugenholtz P."/>
            <person name="Polz M.F."/>
            <person name="Zhang T."/>
        </authorList>
    </citation>
    <scope>NUCLEOTIDE SEQUENCE</scope>
    <source>
        <strain evidence="3">HKST-UBA02</strain>
    </source>
</reference>
<dbReference type="Pfam" id="PF14238">
    <property type="entry name" value="DUF4340"/>
    <property type="match status" value="1"/>
</dbReference>
<gene>
    <name evidence="3" type="ORF">KDA27_15665</name>
</gene>
<evidence type="ECO:0000313" key="3">
    <source>
        <dbReference type="EMBL" id="MCA9757243.1"/>
    </source>
</evidence>
<dbReference type="EMBL" id="JAGQHS010000089">
    <property type="protein sequence ID" value="MCA9757243.1"/>
    <property type="molecule type" value="Genomic_DNA"/>
</dbReference>
<evidence type="ECO:0000256" key="1">
    <source>
        <dbReference type="SAM" id="MobiDB-lite"/>
    </source>
</evidence>
<organism evidence="3 4">
    <name type="scientific">Eiseniibacteriota bacterium</name>
    <dbReference type="NCBI Taxonomy" id="2212470"/>
    <lineage>
        <taxon>Bacteria</taxon>
        <taxon>Candidatus Eiseniibacteriota</taxon>
    </lineage>
</organism>
<evidence type="ECO:0000313" key="4">
    <source>
        <dbReference type="Proteomes" id="UP000739538"/>
    </source>
</evidence>